<accession>M6ZKC6</accession>
<comment type="caution">
    <text evidence="1">The sequence shown here is derived from an EMBL/GenBank/DDBJ whole genome shotgun (WGS) entry which is preliminary data.</text>
</comment>
<reference evidence="1 2" key="1">
    <citation type="submission" date="2013-01" db="EMBL/GenBank/DDBJ databases">
        <authorList>
            <person name="Harkins D.M."/>
            <person name="Durkin A.S."/>
            <person name="Brinkac L.M."/>
            <person name="Haft D.H."/>
            <person name="Selengut J.D."/>
            <person name="Sanka R."/>
            <person name="DePew J."/>
            <person name="Purushe J."/>
            <person name="Picardeau M."/>
            <person name="Werts C."/>
            <person name="Goarant C."/>
            <person name="Vinetz J.M."/>
            <person name="Sutton G.G."/>
            <person name="Nierman W.C."/>
            <person name="Fouts D.E."/>
        </authorList>
    </citation>
    <scope>NUCLEOTIDE SEQUENCE [LARGE SCALE GENOMIC DNA]</scope>
    <source>
        <strain evidence="1 2">200701872</strain>
    </source>
</reference>
<sequence>MGILSRIQSSHRSFQIVEIYSKTEFAGVPRQSSFFFIVPGRALSSGQEIIFYF</sequence>
<evidence type="ECO:0000313" key="1">
    <source>
        <dbReference type="EMBL" id="EMP04582.1"/>
    </source>
</evidence>
<gene>
    <name evidence="1" type="ORF">LEP1GSC124_0313</name>
</gene>
<dbReference type="AlphaFoldDB" id="M6ZKC6"/>
<organism evidence="1 2">
    <name type="scientific">Leptospira interrogans serovar Pyrogenes str. 200701872</name>
    <dbReference type="NCBI Taxonomy" id="1193029"/>
    <lineage>
        <taxon>Bacteria</taxon>
        <taxon>Pseudomonadati</taxon>
        <taxon>Spirochaetota</taxon>
        <taxon>Spirochaetia</taxon>
        <taxon>Leptospirales</taxon>
        <taxon>Leptospiraceae</taxon>
        <taxon>Leptospira</taxon>
    </lineage>
</organism>
<dbReference type="EMBL" id="AKWN02000513">
    <property type="protein sequence ID" value="EMP04582.1"/>
    <property type="molecule type" value="Genomic_DNA"/>
</dbReference>
<name>M6ZKC6_LEPIR</name>
<dbReference type="Proteomes" id="UP000012117">
    <property type="component" value="Unassembled WGS sequence"/>
</dbReference>
<evidence type="ECO:0000313" key="2">
    <source>
        <dbReference type="Proteomes" id="UP000012117"/>
    </source>
</evidence>
<protein>
    <submittedName>
        <fullName evidence="1">Uncharacterized protein</fullName>
    </submittedName>
</protein>
<dbReference type="BioCyc" id="LINT1193029:G11R4-5142-MONOMER"/>
<proteinExistence type="predicted"/>